<dbReference type="Proteomes" id="UP001605036">
    <property type="component" value="Unassembled WGS sequence"/>
</dbReference>
<sequence>MERASCFLLVALVCAAFACCAATRNNVHSGARVHVDLAREVEVQSPVYLKIRIRLPIEDRDTCAVSCTAELEGMTIGDPLMLTEVPPYAIVLPTQLYGPTDLWYCDFEWVDHNLVIGKTAVWNGSQGNVTWKVDAVGLELLDDTNDSYNFVKAWKVKTSGIALFGK</sequence>
<evidence type="ECO:0000313" key="3">
    <source>
        <dbReference type="Proteomes" id="UP001605036"/>
    </source>
</evidence>
<dbReference type="PROSITE" id="PS51257">
    <property type="entry name" value="PROKAR_LIPOPROTEIN"/>
    <property type="match status" value="1"/>
</dbReference>
<organism evidence="2 3">
    <name type="scientific">Riccia fluitans</name>
    <dbReference type="NCBI Taxonomy" id="41844"/>
    <lineage>
        <taxon>Eukaryota</taxon>
        <taxon>Viridiplantae</taxon>
        <taxon>Streptophyta</taxon>
        <taxon>Embryophyta</taxon>
        <taxon>Marchantiophyta</taxon>
        <taxon>Marchantiopsida</taxon>
        <taxon>Marchantiidae</taxon>
        <taxon>Marchantiales</taxon>
        <taxon>Ricciaceae</taxon>
        <taxon>Riccia</taxon>
    </lineage>
</organism>
<dbReference type="AlphaFoldDB" id="A0ABD1YD02"/>
<keyword evidence="3" id="KW-1185">Reference proteome</keyword>
<comment type="caution">
    <text evidence="2">The sequence shown here is derived from an EMBL/GenBank/DDBJ whole genome shotgun (WGS) entry which is preliminary data.</text>
</comment>
<dbReference type="EMBL" id="JBHFFA010000004">
    <property type="protein sequence ID" value="KAL2628669.1"/>
    <property type="molecule type" value="Genomic_DNA"/>
</dbReference>
<evidence type="ECO:0000256" key="1">
    <source>
        <dbReference type="SAM" id="SignalP"/>
    </source>
</evidence>
<keyword evidence="1" id="KW-0732">Signal</keyword>
<evidence type="ECO:0000313" key="2">
    <source>
        <dbReference type="EMBL" id="KAL2628669.1"/>
    </source>
</evidence>
<name>A0ABD1YD02_9MARC</name>
<accession>A0ABD1YD02</accession>
<reference evidence="2 3" key="1">
    <citation type="submission" date="2024-09" db="EMBL/GenBank/DDBJ databases">
        <title>Chromosome-scale assembly of Riccia fluitans.</title>
        <authorList>
            <person name="Paukszto L."/>
            <person name="Sawicki J."/>
            <person name="Karawczyk K."/>
            <person name="Piernik-Szablinska J."/>
            <person name="Szczecinska M."/>
            <person name="Mazdziarz M."/>
        </authorList>
    </citation>
    <scope>NUCLEOTIDE SEQUENCE [LARGE SCALE GENOMIC DNA]</scope>
    <source>
        <strain evidence="2">Rf_01</strain>
        <tissue evidence="2">Aerial parts of the thallus</tissue>
    </source>
</reference>
<gene>
    <name evidence="2" type="ORF">R1flu_013355</name>
</gene>
<feature type="signal peptide" evidence="1">
    <location>
        <begin position="1"/>
        <end position="22"/>
    </location>
</feature>
<protein>
    <submittedName>
        <fullName evidence="2">Uncharacterized protein</fullName>
    </submittedName>
</protein>
<proteinExistence type="predicted"/>
<feature type="chain" id="PRO_5044875479" evidence="1">
    <location>
        <begin position="23"/>
        <end position="166"/>
    </location>
</feature>